<evidence type="ECO:0000313" key="2">
    <source>
        <dbReference type="Proteomes" id="UP000295260"/>
    </source>
</evidence>
<proteinExistence type="predicted"/>
<protein>
    <recommendedName>
        <fullName evidence="3">T9SS sorting signal type C domain-containing protein</fullName>
    </recommendedName>
</protein>
<organism evidence="1 2">
    <name type="scientific">Flavobacterium dankookense</name>
    <dbReference type="NCBI Taxonomy" id="706186"/>
    <lineage>
        <taxon>Bacteria</taxon>
        <taxon>Pseudomonadati</taxon>
        <taxon>Bacteroidota</taxon>
        <taxon>Flavobacteriia</taxon>
        <taxon>Flavobacteriales</taxon>
        <taxon>Flavobacteriaceae</taxon>
        <taxon>Flavobacterium</taxon>
    </lineage>
</organism>
<dbReference type="OrthoDB" id="1652165at2"/>
<comment type="caution">
    <text evidence="1">The sequence shown here is derived from an EMBL/GenBank/DDBJ whole genome shotgun (WGS) entry which is preliminary data.</text>
</comment>
<accession>A0A4R6Q9K8</accession>
<dbReference type="NCBIfam" id="NF033708">
    <property type="entry name" value="T9SS_Cterm_ChiA"/>
    <property type="match status" value="1"/>
</dbReference>
<dbReference type="Proteomes" id="UP000295260">
    <property type="component" value="Unassembled WGS sequence"/>
</dbReference>
<name>A0A4R6Q9K8_9FLAO</name>
<keyword evidence="2" id="KW-1185">Reference proteome</keyword>
<evidence type="ECO:0008006" key="3">
    <source>
        <dbReference type="Google" id="ProtNLM"/>
    </source>
</evidence>
<sequence>MGMLTLLKQVVNKKEMNRNGGLVFGFFFLFAFLGSFSVTAQVTTLQNWTNLYNGTSTATQNITYTVPAGTGSNRLLAVAIASSQTAVGARTITLTYGGRNLTLSSGDLTVNSIRQHTAIYYLNEADLDLAANTTLSFAIGGGTTRVTTVWAAVFDSVDQTTPITNSRNYNSGTTSTNSFAFATALTINANDQAVLVVSSLRSGNNNERTINYPTNFTSVNEQLNNTSDGTRNGIANRSIPTASANSTCATTFSGGGGATALASMTGMSIRACVAPTVNAGAALTAICRGGTSVALGGSVGGSATGGTWTSSAGGTFSPNATTLNATWTPPSNYTGTATLTLTTTGSTCGANVLATKTQLVNPTPTNVTAAASTNTICPGGSFNLTSSATSNNPLSTTLINENFNGTPAGWITTNNSVGGTPANAAWTLRGNNYANVRETFSSNDASQFYLSDSDAQGSATNTATILRSPSFSTVGLDSATLTFFHYYREYDATDFGYVEVSTDATNWTTLNTYNSLQGARNGFIQATVSLDSYLNQATVYVRFRYVAVWSWYWAIDNVVVTGTNIPTATFAWTSSPSGFTSSLQNPTGVTASVATNYTVTATNSYGCTATAATSIAIGTTTTWTSAGGGSWSNGTPISTTPAVISHAYTTGVGAATEFSACSLTVNSNAAVVIASGDTVNLSGALTVASGSSFTLNNNANLLQGGTTNINSGAITVNRNSSAILRQDYTLWSSPVANQGLYAFSKFTLPNRFYTYNTTNNQYSNAVGFNLTGLQYPSPLVAPNGVNGTDINNVPFATAKGYLIRTPWNHPTAPATFAGQFTGIPNSGNIPYTLSTAGTGFNLVGNPYPSPISMTAFVDDNSANITTSLYFWRETNNNTSNNAYCQWNDGVFQSNGQAAVVNPLGVIRAGQGFFVQATGTSLVFNNNQRVDDNANQFFRENNEQDVYWLNLTNAAGVFSQAVVAYKEYATNGIDRYDGMNIGSPATVFASTVEGQELGIQGKASFVDTDVVPMSLKVETAGNYSIAIDHTVGVFNSGQTIYLKDNLVSSLHNLTQGAYNFTSEAGTFGTRFEVVYRDGALNVDTPVLTEKQVVIYKDQANDFVINTGNFEMSAVKVFDIRGRLLVERQAINATQTTISAGLSNEVLLVQITTVDGAVVTKKVIR</sequence>
<evidence type="ECO:0000313" key="1">
    <source>
        <dbReference type="EMBL" id="TDP58855.1"/>
    </source>
</evidence>
<dbReference type="EMBL" id="SNXR01000014">
    <property type="protein sequence ID" value="TDP58855.1"/>
    <property type="molecule type" value="Genomic_DNA"/>
</dbReference>
<gene>
    <name evidence="1" type="ORF">BC748_2098</name>
</gene>
<reference evidence="1 2" key="1">
    <citation type="submission" date="2019-03" db="EMBL/GenBank/DDBJ databases">
        <title>Genomic Encyclopedia of Archaeal and Bacterial Type Strains, Phase II (KMG-II): from individual species to whole genera.</title>
        <authorList>
            <person name="Goeker M."/>
        </authorList>
    </citation>
    <scope>NUCLEOTIDE SEQUENCE [LARGE SCALE GENOMIC DNA]</scope>
    <source>
        <strain evidence="1 2">DSM 25687</strain>
    </source>
</reference>
<dbReference type="AlphaFoldDB" id="A0A4R6Q9K8"/>